<dbReference type="InterPro" id="IPR013087">
    <property type="entry name" value="Znf_C2H2_type"/>
</dbReference>
<comment type="caution">
    <text evidence="17">The sequence shown here is derived from an EMBL/GenBank/DDBJ whole genome shotgun (WGS) entry which is preliminary data.</text>
</comment>
<dbReference type="InterPro" id="IPR051095">
    <property type="entry name" value="Dros_DevTransReg"/>
</dbReference>
<evidence type="ECO:0000256" key="1">
    <source>
        <dbReference type="ARBA" id="ARBA00004123"/>
    </source>
</evidence>
<dbReference type="Pfam" id="PF00096">
    <property type="entry name" value="zf-C2H2"/>
    <property type="match status" value="2"/>
</dbReference>
<name>A0AAN9VLP3_9ORTH</name>
<dbReference type="GO" id="GO:0045467">
    <property type="term" value="P:R7 cell development"/>
    <property type="evidence" value="ECO:0007669"/>
    <property type="project" value="UniProtKB-ARBA"/>
</dbReference>
<keyword evidence="4" id="KW-0677">Repeat</keyword>
<dbReference type="Pfam" id="PF13912">
    <property type="entry name" value="zf-C2H2_6"/>
    <property type="match status" value="1"/>
</dbReference>
<keyword evidence="18" id="KW-1185">Reference proteome</keyword>
<keyword evidence="7" id="KW-0862">Zinc</keyword>
<dbReference type="GO" id="GO:0008270">
    <property type="term" value="F:zinc ion binding"/>
    <property type="evidence" value="ECO:0007669"/>
    <property type="project" value="UniProtKB-KW"/>
</dbReference>
<evidence type="ECO:0000256" key="7">
    <source>
        <dbReference type="ARBA" id="ARBA00022833"/>
    </source>
</evidence>
<keyword evidence="2" id="KW-0217">Developmental protein</keyword>
<feature type="compositionally biased region" description="Acidic residues" evidence="14">
    <location>
        <begin position="433"/>
        <end position="443"/>
    </location>
</feature>
<keyword evidence="3" id="KW-0479">Metal-binding</keyword>
<feature type="compositionally biased region" description="Pro residues" evidence="14">
    <location>
        <begin position="210"/>
        <end position="220"/>
    </location>
</feature>
<evidence type="ECO:0000256" key="8">
    <source>
        <dbReference type="ARBA" id="ARBA00022902"/>
    </source>
</evidence>
<dbReference type="FunFam" id="3.30.160.60:FF:000759">
    <property type="entry name" value="zinc finger protein 16"/>
    <property type="match status" value="1"/>
</dbReference>
<dbReference type="SMART" id="SM00225">
    <property type="entry name" value="BTB"/>
    <property type="match status" value="1"/>
</dbReference>
<evidence type="ECO:0000256" key="4">
    <source>
        <dbReference type="ARBA" id="ARBA00022737"/>
    </source>
</evidence>
<dbReference type="PANTHER" id="PTHR23110:SF111">
    <property type="entry name" value="LONGITUDINALS LACKING PROTEIN, ISOFORMS F_I_K_T"/>
    <property type="match status" value="1"/>
</dbReference>
<evidence type="ECO:0000256" key="9">
    <source>
        <dbReference type="ARBA" id="ARBA00023015"/>
    </source>
</evidence>
<dbReference type="GO" id="GO:0007464">
    <property type="term" value="P:R3/R4 cell fate commitment"/>
    <property type="evidence" value="ECO:0007669"/>
    <property type="project" value="UniProtKB-ARBA"/>
</dbReference>
<dbReference type="SMART" id="SM00355">
    <property type="entry name" value="ZnF_C2H2"/>
    <property type="match status" value="3"/>
</dbReference>
<evidence type="ECO:0000256" key="14">
    <source>
        <dbReference type="SAM" id="MobiDB-lite"/>
    </source>
</evidence>
<evidence type="ECO:0000256" key="6">
    <source>
        <dbReference type="ARBA" id="ARBA00022782"/>
    </source>
</evidence>
<dbReference type="Gene3D" id="3.30.160.60">
    <property type="entry name" value="Classic Zinc Finger"/>
    <property type="match status" value="2"/>
</dbReference>
<keyword evidence="8" id="KW-0524">Neurogenesis</keyword>
<feature type="region of interest" description="Disordered" evidence="14">
    <location>
        <begin position="185"/>
        <end position="226"/>
    </location>
</feature>
<feature type="compositionally biased region" description="Basic and acidic residues" evidence="14">
    <location>
        <begin position="304"/>
        <end position="313"/>
    </location>
</feature>
<evidence type="ECO:0000256" key="5">
    <source>
        <dbReference type="ARBA" id="ARBA00022771"/>
    </source>
</evidence>
<dbReference type="SUPFAM" id="SSF54695">
    <property type="entry name" value="POZ domain"/>
    <property type="match status" value="1"/>
</dbReference>
<accession>A0AAN9VLP3</accession>
<evidence type="ECO:0000259" key="15">
    <source>
        <dbReference type="PROSITE" id="PS50097"/>
    </source>
</evidence>
<feature type="domain" description="C2H2-type" evidence="16">
    <location>
        <begin position="511"/>
        <end position="538"/>
    </location>
</feature>
<dbReference type="GO" id="GO:0035167">
    <property type="term" value="P:larval lymph gland hemopoiesis"/>
    <property type="evidence" value="ECO:0007669"/>
    <property type="project" value="UniProtKB-ARBA"/>
</dbReference>
<keyword evidence="11" id="KW-0539">Nucleus</keyword>
<dbReference type="SUPFAM" id="SSF57667">
    <property type="entry name" value="beta-beta-alpha zinc fingers"/>
    <property type="match status" value="2"/>
</dbReference>
<dbReference type="Gene3D" id="3.30.710.10">
    <property type="entry name" value="Potassium Channel Kv1.1, Chain A"/>
    <property type="match status" value="1"/>
</dbReference>
<evidence type="ECO:0000256" key="10">
    <source>
        <dbReference type="ARBA" id="ARBA00023163"/>
    </source>
</evidence>
<dbReference type="GO" id="GO:0006357">
    <property type="term" value="P:regulation of transcription by RNA polymerase II"/>
    <property type="evidence" value="ECO:0007669"/>
    <property type="project" value="TreeGrafter"/>
</dbReference>
<feature type="domain" description="BTB" evidence="15">
    <location>
        <begin position="31"/>
        <end position="96"/>
    </location>
</feature>
<feature type="compositionally biased region" description="Low complexity" evidence="14">
    <location>
        <begin position="336"/>
        <end position="349"/>
    </location>
</feature>
<comment type="subcellular location">
    <subcellularLocation>
        <location evidence="1">Nucleus</location>
    </subcellularLocation>
</comment>
<dbReference type="PANTHER" id="PTHR23110">
    <property type="entry name" value="BTB DOMAIN TRANSCRIPTION FACTOR"/>
    <property type="match status" value="1"/>
</dbReference>
<feature type="domain" description="C2H2-type" evidence="16">
    <location>
        <begin position="484"/>
        <end position="509"/>
    </location>
</feature>
<dbReference type="GO" id="GO:0048813">
    <property type="term" value="P:dendrite morphogenesis"/>
    <property type="evidence" value="ECO:0007669"/>
    <property type="project" value="UniProtKB-ARBA"/>
</dbReference>
<dbReference type="InterPro" id="IPR036236">
    <property type="entry name" value="Znf_C2H2_sf"/>
</dbReference>
<sequence length="573" mass="61759">MASEQYCLRWNDHRTILLTNFERLLQSNSSVDCTLAAEGKCLRAHKVVLSACSPYLELMLNQDKEKHPIIFLKDMKYKELQAILEYMYRGEVVIPHDQLTSLLQVAESLQIKGLGCGEKSETPTGNRGLIQTHPQQLPQPQPLQPPPPPQPALLQQVVLKPAQARPPAPAAARGVEAAREAAPQVVDLTDEPRAGAPLRAPPAEAAKRPLPQPQPQPQPQPANRAKRVAYPAAMLDRFNQSILAPASPIAVHSVHQQQNVIVSNASPVPVAPVQTPPKANPVVSRQTNEPGGQGVVQVLMPPTHRPETHDIRDAGNQPEPHKSKPRTVPRILQRKSSVVQPSPRQSSPVAMPSQNALVSAPRAQQLPIASKPEAAPAIEANSAGHAVTSETAADKVDQTAAATPPPAVEQANGAAQQVRDSEPQESLDSAEPSTEDGDVEDPGLESQKEAAAKKNTALDKPGPSGVGKAKAGRRGRLPAAERRFQCTECDKRFTQKSYLENHLRIHDGECYECDNCTKTFLSRAALVKHLRAHAAKATAAPPHKCQLCGAVFPSAADLERHLTEHTMAGADDP</sequence>
<keyword evidence="10" id="KW-0804">Transcription</keyword>
<comment type="function">
    <text evidence="12">Putative transcription factor required for axon growth and guidance in the central and peripheral nervous systems. Repels CNS axons away from the midline by promoting the expression of the midline repellent sli and its receptor robo.</text>
</comment>
<evidence type="ECO:0000313" key="17">
    <source>
        <dbReference type="EMBL" id="KAK7867250.1"/>
    </source>
</evidence>
<evidence type="ECO:0000259" key="16">
    <source>
        <dbReference type="PROSITE" id="PS50157"/>
    </source>
</evidence>
<feature type="domain" description="C2H2-type" evidence="16">
    <location>
        <begin position="543"/>
        <end position="570"/>
    </location>
</feature>
<feature type="region of interest" description="Disordered" evidence="14">
    <location>
        <begin position="116"/>
        <end position="152"/>
    </location>
</feature>
<evidence type="ECO:0000256" key="2">
    <source>
        <dbReference type="ARBA" id="ARBA00022473"/>
    </source>
</evidence>
<dbReference type="CDD" id="cd18315">
    <property type="entry name" value="BTB_POZ_BAB-like"/>
    <property type="match status" value="1"/>
</dbReference>
<protein>
    <submittedName>
        <fullName evidence="17">Uncharacterized protein</fullName>
    </submittedName>
</protein>
<feature type="region of interest" description="Disordered" evidence="14">
    <location>
        <begin position="273"/>
        <end position="361"/>
    </location>
</feature>
<dbReference type="Pfam" id="PF00651">
    <property type="entry name" value="BTB"/>
    <property type="match status" value="1"/>
</dbReference>
<dbReference type="PROSITE" id="PS50157">
    <property type="entry name" value="ZINC_FINGER_C2H2_2"/>
    <property type="match status" value="3"/>
</dbReference>
<evidence type="ECO:0000256" key="12">
    <source>
        <dbReference type="ARBA" id="ARBA00037382"/>
    </source>
</evidence>
<proteinExistence type="predicted"/>
<evidence type="ECO:0000313" key="18">
    <source>
        <dbReference type="Proteomes" id="UP001378592"/>
    </source>
</evidence>
<organism evidence="17 18">
    <name type="scientific">Gryllus longicercus</name>
    <dbReference type="NCBI Taxonomy" id="2509291"/>
    <lineage>
        <taxon>Eukaryota</taxon>
        <taxon>Metazoa</taxon>
        <taxon>Ecdysozoa</taxon>
        <taxon>Arthropoda</taxon>
        <taxon>Hexapoda</taxon>
        <taxon>Insecta</taxon>
        <taxon>Pterygota</taxon>
        <taxon>Neoptera</taxon>
        <taxon>Polyneoptera</taxon>
        <taxon>Orthoptera</taxon>
        <taxon>Ensifera</taxon>
        <taxon>Gryllidea</taxon>
        <taxon>Grylloidea</taxon>
        <taxon>Gryllidae</taxon>
        <taxon>Gryllinae</taxon>
        <taxon>Gryllus</taxon>
    </lineage>
</organism>
<evidence type="ECO:0000256" key="13">
    <source>
        <dbReference type="PROSITE-ProRule" id="PRU00042"/>
    </source>
</evidence>
<dbReference type="GO" id="GO:0008406">
    <property type="term" value="P:gonad development"/>
    <property type="evidence" value="ECO:0007669"/>
    <property type="project" value="UniProtKB-ARBA"/>
</dbReference>
<keyword evidence="9" id="KW-0805">Transcription regulation</keyword>
<reference evidence="17 18" key="1">
    <citation type="submission" date="2024-03" db="EMBL/GenBank/DDBJ databases">
        <title>The genome assembly and annotation of the cricket Gryllus longicercus Weissman &amp; Gray.</title>
        <authorList>
            <person name="Szrajer S."/>
            <person name="Gray D."/>
            <person name="Ylla G."/>
        </authorList>
    </citation>
    <scope>NUCLEOTIDE SEQUENCE [LARGE SCALE GENOMIC DNA]</scope>
    <source>
        <strain evidence="17">DAG 2021-001</strain>
        <tissue evidence="17">Whole body minus gut</tissue>
    </source>
</reference>
<dbReference type="EMBL" id="JAZDUA010000124">
    <property type="protein sequence ID" value="KAK7867250.1"/>
    <property type="molecule type" value="Genomic_DNA"/>
</dbReference>
<evidence type="ECO:0000256" key="3">
    <source>
        <dbReference type="ARBA" id="ARBA00022723"/>
    </source>
</evidence>
<dbReference type="GO" id="GO:0016199">
    <property type="term" value="P:axon midline choice point recognition"/>
    <property type="evidence" value="ECO:0007669"/>
    <property type="project" value="UniProtKB-ARBA"/>
</dbReference>
<dbReference type="InterPro" id="IPR000210">
    <property type="entry name" value="BTB/POZ_dom"/>
</dbReference>
<dbReference type="GO" id="GO:0005634">
    <property type="term" value="C:nucleus"/>
    <property type="evidence" value="ECO:0007669"/>
    <property type="project" value="UniProtKB-SubCell"/>
</dbReference>
<dbReference type="Proteomes" id="UP001378592">
    <property type="component" value="Unassembled WGS sequence"/>
</dbReference>
<feature type="region of interest" description="Disordered" evidence="14">
    <location>
        <begin position="382"/>
        <end position="477"/>
    </location>
</feature>
<dbReference type="GO" id="GO:0007526">
    <property type="term" value="P:larval somatic muscle development"/>
    <property type="evidence" value="ECO:0007669"/>
    <property type="project" value="UniProtKB-ARBA"/>
</dbReference>
<keyword evidence="5 13" id="KW-0863">Zinc-finger</keyword>
<feature type="compositionally biased region" description="Pro residues" evidence="14">
    <location>
        <begin position="137"/>
        <end position="151"/>
    </location>
</feature>
<dbReference type="PROSITE" id="PS50097">
    <property type="entry name" value="BTB"/>
    <property type="match status" value="1"/>
</dbReference>
<keyword evidence="6" id="KW-0221">Differentiation</keyword>
<dbReference type="PROSITE" id="PS00028">
    <property type="entry name" value="ZINC_FINGER_C2H2_1"/>
    <property type="match status" value="3"/>
</dbReference>
<gene>
    <name evidence="17" type="ORF">R5R35_000239</name>
</gene>
<evidence type="ECO:0000256" key="11">
    <source>
        <dbReference type="ARBA" id="ARBA00023242"/>
    </source>
</evidence>
<dbReference type="AlphaFoldDB" id="A0AAN9VLP3"/>
<dbReference type="GO" id="GO:0045476">
    <property type="term" value="P:nurse cell apoptotic process"/>
    <property type="evidence" value="ECO:0007669"/>
    <property type="project" value="UniProtKB-ARBA"/>
</dbReference>
<dbReference type="InterPro" id="IPR011333">
    <property type="entry name" value="SKP1/BTB/POZ_sf"/>
</dbReference>
<feature type="compositionally biased region" description="Low complexity" evidence="14">
    <location>
        <begin position="194"/>
        <end position="204"/>
    </location>
</feature>